<gene>
    <name evidence="2" type="ORF">PR048_016621</name>
</gene>
<dbReference type="PANTHER" id="PTHR20997:SF2">
    <property type="entry name" value="EG:BACR42I17.2 PROTEIN-RELATED"/>
    <property type="match status" value="1"/>
</dbReference>
<evidence type="ECO:0000313" key="3">
    <source>
        <dbReference type="Proteomes" id="UP001159363"/>
    </source>
</evidence>
<evidence type="ECO:0000313" key="2">
    <source>
        <dbReference type="EMBL" id="KAJ8880156.1"/>
    </source>
</evidence>
<dbReference type="Proteomes" id="UP001159363">
    <property type="component" value="Chromosome 5"/>
</dbReference>
<name>A0ABQ9H779_9NEOP</name>
<dbReference type="EMBL" id="JARBHB010000006">
    <property type="protein sequence ID" value="KAJ8880156.1"/>
    <property type="molecule type" value="Genomic_DNA"/>
</dbReference>
<dbReference type="Pfam" id="PF07165">
    <property type="entry name" value="DUF1397"/>
    <property type="match status" value="1"/>
</dbReference>
<comment type="caution">
    <text evidence="2">The sequence shown here is derived from an EMBL/GenBank/DDBJ whole genome shotgun (WGS) entry which is preliminary data.</text>
</comment>
<keyword evidence="3" id="KW-1185">Reference proteome</keyword>
<protein>
    <submittedName>
        <fullName evidence="2">Uncharacterized protein</fullName>
    </submittedName>
</protein>
<proteinExistence type="predicted"/>
<accession>A0ABQ9H779</accession>
<keyword evidence="1" id="KW-0732">Signal</keyword>
<evidence type="ECO:0000256" key="1">
    <source>
        <dbReference type="SAM" id="SignalP"/>
    </source>
</evidence>
<feature type="chain" id="PRO_5045121093" evidence="1">
    <location>
        <begin position="18"/>
        <end position="107"/>
    </location>
</feature>
<dbReference type="InterPro" id="IPR009832">
    <property type="entry name" value="DUF1397"/>
</dbReference>
<dbReference type="PANTHER" id="PTHR20997">
    <property type="entry name" value="EG:BACR42I17.2 PROTEIN-RELATED"/>
    <property type="match status" value="1"/>
</dbReference>
<organism evidence="2 3">
    <name type="scientific">Dryococelus australis</name>
    <dbReference type="NCBI Taxonomy" id="614101"/>
    <lineage>
        <taxon>Eukaryota</taxon>
        <taxon>Metazoa</taxon>
        <taxon>Ecdysozoa</taxon>
        <taxon>Arthropoda</taxon>
        <taxon>Hexapoda</taxon>
        <taxon>Insecta</taxon>
        <taxon>Pterygota</taxon>
        <taxon>Neoptera</taxon>
        <taxon>Polyneoptera</taxon>
        <taxon>Phasmatodea</taxon>
        <taxon>Verophasmatodea</taxon>
        <taxon>Anareolatae</taxon>
        <taxon>Phasmatidae</taxon>
        <taxon>Eurycanthinae</taxon>
        <taxon>Dryococelus</taxon>
    </lineage>
</organism>
<sequence>MIVIYVTCILVSDVTRGEQCSLGVSGCRDVRKIQQCVVHELEGCEEPTPSNIVSSLFDYVWQITPCNNMKQESLTGDERTGSGHSLAATAAVVFSAVLAAVAGNRLH</sequence>
<feature type="signal peptide" evidence="1">
    <location>
        <begin position="1"/>
        <end position="17"/>
    </location>
</feature>
<reference evidence="2 3" key="1">
    <citation type="submission" date="2023-02" db="EMBL/GenBank/DDBJ databases">
        <title>LHISI_Scaffold_Assembly.</title>
        <authorList>
            <person name="Stuart O.P."/>
            <person name="Cleave R."/>
            <person name="Magrath M.J.L."/>
            <person name="Mikheyev A.S."/>
        </authorList>
    </citation>
    <scope>NUCLEOTIDE SEQUENCE [LARGE SCALE GENOMIC DNA]</scope>
    <source>
        <strain evidence="2">Daus_M_001</strain>
        <tissue evidence="2">Leg muscle</tissue>
    </source>
</reference>